<dbReference type="EMBL" id="FQWV01000002">
    <property type="protein sequence ID" value="SHG70831.1"/>
    <property type="molecule type" value="Genomic_DNA"/>
</dbReference>
<evidence type="ECO:0000256" key="1">
    <source>
        <dbReference type="SAM" id="MobiDB-lite"/>
    </source>
</evidence>
<feature type="domain" description="Transposase InsH N-terminal" evidence="2">
    <location>
        <begin position="80"/>
        <end position="136"/>
    </location>
</feature>
<feature type="region of interest" description="Disordered" evidence="1">
    <location>
        <begin position="178"/>
        <end position="208"/>
    </location>
</feature>
<dbReference type="InterPro" id="IPR008490">
    <property type="entry name" value="Transposase_InsH_N"/>
</dbReference>
<reference evidence="3 4" key="1">
    <citation type="submission" date="2016-11" db="EMBL/GenBank/DDBJ databases">
        <authorList>
            <person name="Jaros S."/>
            <person name="Januszkiewicz K."/>
            <person name="Wedrychowicz H."/>
        </authorList>
    </citation>
    <scope>NUCLEOTIDE SEQUENCE [LARGE SCALE GENOMIC DNA]</scope>
    <source>
        <strain evidence="3 4">DSM 9297</strain>
    </source>
</reference>
<dbReference type="AlphaFoldDB" id="A0A1M5M0L9"/>
<dbReference type="Proteomes" id="UP000184357">
    <property type="component" value="Unassembled WGS sequence"/>
</dbReference>
<accession>A0A1M5M0L9</accession>
<gene>
    <name evidence="3" type="ORF">SAMN05443636_0844</name>
</gene>
<organism evidence="3 4">
    <name type="scientific">Halobaculum gomorrense</name>
    <dbReference type="NCBI Taxonomy" id="43928"/>
    <lineage>
        <taxon>Archaea</taxon>
        <taxon>Methanobacteriati</taxon>
        <taxon>Methanobacteriota</taxon>
        <taxon>Stenosarchaea group</taxon>
        <taxon>Halobacteria</taxon>
        <taxon>Halobacteriales</taxon>
        <taxon>Haloferacaceae</taxon>
        <taxon>Halobaculum</taxon>
    </lineage>
</organism>
<evidence type="ECO:0000313" key="4">
    <source>
        <dbReference type="Proteomes" id="UP000184357"/>
    </source>
</evidence>
<evidence type="ECO:0000313" key="3">
    <source>
        <dbReference type="EMBL" id="SHG70831.1"/>
    </source>
</evidence>
<name>A0A1M5M0L9_9EURY</name>
<dbReference type="Pfam" id="PF05598">
    <property type="entry name" value="DUF772"/>
    <property type="match status" value="1"/>
</dbReference>
<sequence>MPYTSQSCRTVFRRIAQRQYSEWPAYNSTPLYDRTSLAGLESDIRTVSETWFDHDSHDSIEEFVCALPLAYFRFSAHDQYAGSTRYQMATLFRVFVLQECHGWEHETALVGYLRNRPELRDKLGFETIPYQSTLWRSWHERFTPDLRETVETAARTILIKAQNAGVAVPREPARKLRYHGNESGESDPNDQTTLEQEKKKRSPDTSAASCSQRFRWNVARAVRYTRTPTGTYRRILDFASGWLRTKGLAVLSTNRVGIGHRWATPIGNRSGTSRLIKCERCTGRPSLVS</sequence>
<protein>
    <submittedName>
        <fullName evidence="3">Transposase domain</fullName>
    </submittedName>
</protein>
<keyword evidence="4" id="KW-1185">Reference proteome</keyword>
<proteinExistence type="predicted"/>
<evidence type="ECO:0000259" key="2">
    <source>
        <dbReference type="Pfam" id="PF05598"/>
    </source>
</evidence>